<dbReference type="PANTHER" id="PTHR32234:SF0">
    <property type="entry name" value="THIOL:DISULFIDE INTERCHANGE PROTEIN DSBD"/>
    <property type="match status" value="1"/>
</dbReference>
<sequence>MKRFFKIASAVLLLASSSIALNAQTNPADESWELAKKQAQKEKKLIFVDLYFTGCMPCAQMDKEVFPDPKVAAVLSKDFVTFKSDILKEEIGKKLCMKYGVTGFPTFLFMNADGKVIDIAGGFQNVEQFTALLQNAKDAAKKGIFKKYSPQINEKEYPDFYVQAYMANKRNVPFDVIDTYLKSKDATDEVSFVIVTGLRVGKQYDDSFLFSSKKFAQDYGRWNVTTHVFGILQRKKKEFEKKNDLKGFQELVNDSKELYTPEEFTKYSGILLKDFGVEKVVTNPYTLQK</sequence>
<evidence type="ECO:0000313" key="4">
    <source>
        <dbReference type="EMBL" id="SMO72690.1"/>
    </source>
</evidence>
<dbReference type="Proteomes" id="UP000317289">
    <property type="component" value="Unassembled WGS sequence"/>
</dbReference>
<dbReference type="GO" id="GO:0015035">
    <property type="term" value="F:protein-disulfide reductase activity"/>
    <property type="evidence" value="ECO:0007669"/>
    <property type="project" value="TreeGrafter"/>
</dbReference>
<evidence type="ECO:0000256" key="1">
    <source>
        <dbReference type="SAM" id="SignalP"/>
    </source>
</evidence>
<keyword evidence="1" id="KW-0732">Signal</keyword>
<proteinExistence type="predicted"/>
<dbReference type="SUPFAM" id="SSF52833">
    <property type="entry name" value="Thioredoxin-like"/>
    <property type="match status" value="1"/>
</dbReference>
<dbReference type="GO" id="GO:0045454">
    <property type="term" value="P:cell redox homeostasis"/>
    <property type="evidence" value="ECO:0007669"/>
    <property type="project" value="TreeGrafter"/>
</dbReference>
<dbReference type="OrthoDB" id="9811036at2"/>
<dbReference type="InterPro" id="IPR036249">
    <property type="entry name" value="Thioredoxin-like_sf"/>
</dbReference>
<reference evidence="3 6" key="2">
    <citation type="submission" date="2019-11" db="EMBL/GenBank/DDBJ databases">
        <title>Flavobacterium resistens genome.</title>
        <authorList>
            <person name="Wilson V.M."/>
            <person name="Newman J.D."/>
        </authorList>
    </citation>
    <scope>NUCLEOTIDE SEQUENCE [LARGE SCALE GENOMIC DNA]</scope>
    <source>
        <strain evidence="3 6">DSM 19382</strain>
    </source>
</reference>
<reference evidence="4 5" key="1">
    <citation type="submission" date="2017-05" db="EMBL/GenBank/DDBJ databases">
        <authorList>
            <person name="Varghese N."/>
            <person name="Submissions S."/>
        </authorList>
    </citation>
    <scope>NUCLEOTIDE SEQUENCE [LARGE SCALE GENOMIC DNA]</scope>
    <source>
        <strain evidence="4 5">DSM 19382</strain>
    </source>
</reference>
<dbReference type="EMBL" id="FXTA01000003">
    <property type="protein sequence ID" value="SMO72690.1"/>
    <property type="molecule type" value="Genomic_DNA"/>
</dbReference>
<dbReference type="RefSeq" id="WP_142451046.1">
    <property type="nucleotide sequence ID" value="NZ_FXTA01000003.1"/>
</dbReference>
<dbReference type="Gene3D" id="3.40.30.10">
    <property type="entry name" value="Glutaredoxin"/>
    <property type="match status" value="1"/>
</dbReference>
<dbReference type="AlphaFoldDB" id="A0A521DP14"/>
<accession>A0A521DP14</accession>
<feature type="signal peptide" evidence="1">
    <location>
        <begin position="1"/>
        <end position="23"/>
    </location>
</feature>
<evidence type="ECO:0000313" key="6">
    <source>
        <dbReference type="Proteomes" id="UP000468990"/>
    </source>
</evidence>
<organism evidence="4 5">
    <name type="scientific">Flavobacterium resistens</name>
    <dbReference type="NCBI Taxonomy" id="443612"/>
    <lineage>
        <taxon>Bacteria</taxon>
        <taxon>Pseudomonadati</taxon>
        <taxon>Bacteroidota</taxon>
        <taxon>Flavobacteriia</taxon>
        <taxon>Flavobacteriales</taxon>
        <taxon>Flavobacteriaceae</taxon>
        <taxon>Flavobacterium</taxon>
    </lineage>
</organism>
<protein>
    <submittedName>
        <fullName evidence="3">Thioredoxin fold domain-containing protein</fullName>
    </submittedName>
    <submittedName>
        <fullName evidence="4">Thioredoxin-like domain-containing protein</fullName>
    </submittedName>
</protein>
<evidence type="ECO:0000313" key="5">
    <source>
        <dbReference type="Proteomes" id="UP000317289"/>
    </source>
</evidence>
<name>A0A521DP14_9FLAO</name>
<dbReference type="InterPro" id="IPR013766">
    <property type="entry name" value="Thioredoxin_domain"/>
</dbReference>
<evidence type="ECO:0000259" key="2">
    <source>
        <dbReference type="PROSITE" id="PS51352"/>
    </source>
</evidence>
<dbReference type="InterPro" id="IPR012336">
    <property type="entry name" value="Thioredoxin-like_fold"/>
</dbReference>
<gene>
    <name evidence="3" type="ORF">GJU42_10375</name>
    <name evidence="4" type="ORF">SAMN06265349_103374</name>
</gene>
<feature type="chain" id="PRO_5043205813" evidence="1">
    <location>
        <begin position="24"/>
        <end position="289"/>
    </location>
</feature>
<dbReference type="PANTHER" id="PTHR32234">
    <property type="entry name" value="THIOL:DISULFIDE INTERCHANGE PROTEIN DSBD"/>
    <property type="match status" value="1"/>
</dbReference>
<dbReference type="PROSITE" id="PS51352">
    <property type="entry name" value="THIOREDOXIN_2"/>
    <property type="match status" value="1"/>
</dbReference>
<evidence type="ECO:0000313" key="3">
    <source>
        <dbReference type="EMBL" id="MRX68363.1"/>
    </source>
</evidence>
<feature type="domain" description="Thioredoxin" evidence="2">
    <location>
        <begin position="14"/>
        <end position="138"/>
    </location>
</feature>
<dbReference type="EMBL" id="WKKG01000004">
    <property type="protein sequence ID" value="MRX68363.1"/>
    <property type="molecule type" value="Genomic_DNA"/>
</dbReference>
<keyword evidence="6" id="KW-1185">Reference proteome</keyword>
<dbReference type="Pfam" id="PF13098">
    <property type="entry name" value="Thioredoxin_2"/>
    <property type="match status" value="1"/>
</dbReference>
<dbReference type="Proteomes" id="UP000468990">
    <property type="component" value="Unassembled WGS sequence"/>
</dbReference>